<comment type="caution">
    <text evidence="1">The sequence shown here is derived from an EMBL/GenBank/DDBJ whole genome shotgun (WGS) entry which is preliminary data.</text>
</comment>
<evidence type="ECO:0000313" key="1">
    <source>
        <dbReference type="EMBL" id="GMF02023.1"/>
    </source>
</evidence>
<dbReference type="EMBL" id="BSXS01012273">
    <property type="protein sequence ID" value="GMF02023.1"/>
    <property type="molecule type" value="Genomic_DNA"/>
</dbReference>
<name>A0ACB5U5D1_AMBMO</name>
<organism evidence="1 2">
    <name type="scientific">Ambrosiozyma monospora</name>
    <name type="common">Yeast</name>
    <name type="synonym">Endomycopsis monosporus</name>
    <dbReference type="NCBI Taxonomy" id="43982"/>
    <lineage>
        <taxon>Eukaryota</taxon>
        <taxon>Fungi</taxon>
        <taxon>Dikarya</taxon>
        <taxon>Ascomycota</taxon>
        <taxon>Saccharomycotina</taxon>
        <taxon>Pichiomycetes</taxon>
        <taxon>Pichiales</taxon>
        <taxon>Pichiaceae</taxon>
        <taxon>Ambrosiozyma</taxon>
    </lineage>
</organism>
<gene>
    <name evidence="1" type="ORF">Amon02_001132600</name>
</gene>
<sequence>MSELHELCYLKTRPITKDYLSKLQEYLKAGIPATYTLEEVYNYEHNIETDDLPSTTTPLHLICESVSHDFTSEEEEVVLSLIEELFLNGAGWCLINDKDETPGCVLLRRGFRDSKYWNAIVEAGVRAELLLRKLQDPNVEFLSDDEADQLQENTEQIEFSETKPQTENAKTEEIPELVDEEKEAKIEAIKKELHDDPSNTTSTYLNTKLEYKDGALVTEERGDGVMMQWEDILMEAGCNSLFSSIEDPKEIVVLNIGFGMGIIDTMIQKHTPSPTKHYISEAHPDVLAKMEKDGWMKKENVVVLKGRWQDTLPELLGQGVFFDGVYFDTYSEHYEDMLELFDLLVGLLKPQGTFSFFNGLGADRLVCYDVYKSVVETDLANYGLGTKFREIEPPSTTKMESEWKENNIRRAYWKCPVYYHPEARFM</sequence>
<keyword evidence="2" id="KW-1185">Reference proteome</keyword>
<evidence type="ECO:0000313" key="2">
    <source>
        <dbReference type="Proteomes" id="UP001165064"/>
    </source>
</evidence>
<protein>
    <submittedName>
        <fullName evidence="1">Unnamed protein product</fullName>
    </submittedName>
</protein>
<reference evidence="1" key="1">
    <citation type="submission" date="2023-04" db="EMBL/GenBank/DDBJ databases">
        <title>Ambrosiozyma monospora NBRC 10751.</title>
        <authorList>
            <person name="Ichikawa N."/>
            <person name="Sato H."/>
            <person name="Tonouchi N."/>
        </authorList>
    </citation>
    <scope>NUCLEOTIDE SEQUENCE</scope>
    <source>
        <strain evidence="1">NBRC 10751</strain>
    </source>
</reference>
<accession>A0ACB5U5D1</accession>
<dbReference type="Proteomes" id="UP001165064">
    <property type="component" value="Unassembled WGS sequence"/>
</dbReference>
<proteinExistence type="predicted"/>